<feature type="domain" description="FAD/NAD(P)-binding" evidence="3">
    <location>
        <begin position="6"/>
        <end position="126"/>
    </location>
</feature>
<evidence type="ECO:0000256" key="2">
    <source>
        <dbReference type="ARBA" id="ARBA00023002"/>
    </source>
</evidence>
<keyword evidence="1" id="KW-0285">Flavoprotein</keyword>
<proteinExistence type="predicted"/>
<organism evidence="4 5">
    <name type="scientific">Halovenus rubra</name>
    <dbReference type="NCBI Taxonomy" id="869890"/>
    <lineage>
        <taxon>Archaea</taxon>
        <taxon>Methanobacteriati</taxon>
        <taxon>Methanobacteriota</taxon>
        <taxon>Stenosarchaea group</taxon>
        <taxon>Halobacteria</taxon>
        <taxon>Halobacteriales</taxon>
        <taxon>Haloarculaceae</taxon>
        <taxon>Halovenus</taxon>
    </lineage>
</organism>
<dbReference type="Gene3D" id="3.50.50.60">
    <property type="entry name" value="FAD/NAD(P)-binding domain"/>
    <property type="match status" value="1"/>
</dbReference>
<evidence type="ECO:0000256" key="1">
    <source>
        <dbReference type="ARBA" id="ARBA00022630"/>
    </source>
</evidence>
<dbReference type="EMBL" id="JBHSZQ010000020">
    <property type="protein sequence ID" value="MFC7126261.1"/>
    <property type="molecule type" value="Genomic_DNA"/>
</dbReference>
<dbReference type="GO" id="GO:0016491">
    <property type="term" value="F:oxidoreductase activity"/>
    <property type="evidence" value="ECO:0007669"/>
    <property type="project" value="UniProtKB-KW"/>
</dbReference>
<gene>
    <name evidence="4" type="ORF">ACFQJ7_09475</name>
</gene>
<protein>
    <submittedName>
        <fullName evidence="4">FAD-dependent oxidoreductase</fullName>
    </submittedName>
</protein>
<keyword evidence="2" id="KW-0560">Oxidoreductase</keyword>
<dbReference type="PRINTS" id="PR00469">
    <property type="entry name" value="PNDRDTASEII"/>
</dbReference>
<dbReference type="SUPFAM" id="SSF51905">
    <property type="entry name" value="FAD/NAD(P)-binding domain"/>
    <property type="match status" value="1"/>
</dbReference>
<dbReference type="AlphaFoldDB" id="A0ABD5X8Z2"/>
<evidence type="ECO:0000259" key="3">
    <source>
        <dbReference type="Pfam" id="PF07992"/>
    </source>
</evidence>
<evidence type="ECO:0000313" key="4">
    <source>
        <dbReference type="EMBL" id="MFC7126261.1"/>
    </source>
</evidence>
<evidence type="ECO:0000313" key="5">
    <source>
        <dbReference type="Proteomes" id="UP001596414"/>
    </source>
</evidence>
<comment type="caution">
    <text evidence="4">The sequence shown here is derived from an EMBL/GenBank/DDBJ whole genome shotgun (WGS) entry which is preliminary data.</text>
</comment>
<dbReference type="Pfam" id="PF07992">
    <property type="entry name" value="Pyr_redox_2"/>
    <property type="match status" value="1"/>
</dbReference>
<accession>A0ABD5X8Z2</accession>
<dbReference type="RefSeq" id="WP_267635814.1">
    <property type="nucleotide sequence ID" value="NZ_JAODIY010000001.1"/>
</dbReference>
<reference evidence="4 5" key="1">
    <citation type="journal article" date="2014" name="Int. J. Syst. Evol. Microbiol.">
        <title>Complete genome sequence of Corynebacterium casei LMG S-19264T (=DSM 44701T), isolated from a smear-ripened cheese.</title>
        <authorList>
            <consortium name="US DOE Joint Genome Institute (JGI-PGF)"/>
            <person name="Walter F."/>
            <person name="Albersmeier A."/>
            <person name="Kalinowski J."/>
            <person name="Ruckert C."/>
        </authorList>
    </citation>
    <scope>NUCLEOTIDE SEQUENCE [LARGE SCALE GENOMIC DNA]</scope>
    <source>
        <strain evidence="4 5">CGMCC 4.7215</strain>
    </source>
</reference>
<dbReference type="PANTHER" id="PTHR48105">
    <property type="entry name" value="THIOREDOXIN REDUCTASE 1-RELATED-RELATED"/>
    <property type="match status" value="1"/>
</dbReference>
<dbReference type="Proteomes" id="UP001596414">
    <property type="component" value="Unassembled WGS sequence"/>
</dbReference>
<dbReference type="InterPro" id="IPR023753">
    <property type="entry name" value="FAD/NAD-binding_dom"/>
</dbReference>
<dbReference type="InterPro" id="IPR036188">
    <property type="entry name" value="FAD/NAD-bd_sf"/>
</dbReference>
<name>A0ABD5X8Z2_9EURY</name>
<dbReference type="InterPro" id="IPR050097">
    <property type="entry name" value="Ferredoxin-NADP_redctase_2"/>
</dbReference>
<sequence>MSPKTHDVVVVGGGPAGCSAGVFTARYGLQTLIYDRGRSSIQRCAHLENYLGFPAGIDIETFYDLIHDHANESGCEIRSDMVTSIKRAENDDGFIVEPQEGDNVIAKRVIAATRYSGEYLRPLGGAEMFETHEHGGEEHEHFDHDYPDDDGRTPIENLYVATPSDDDVQAIVAAGHGGQVARRLIHDVRLATGFPEEFTEHHDWVRRQAELDEEWEDRDRWREFFDERVPEDHDFDPDTLTEIREAEIDRRLGTYVETEAIERRKEQAQKRLLDHIDDELIREHAEKLDAPEAIE</sequence>